<dbReference type="PANTHER" id="PTHR13563">
    <property type="entry name" value="TRNA (GUANINE-9-) METHYLTRANSFERASE"/>
    <property type="match status" value="1"/>
</dbReference>
<keyword evidence="9" id="KW-1185">Reference proteome</keyword>
<dbReference type="Gene3D" id="3.40.1280.30">
    <property type="match status" value="1"/>
</dbReference>
<evidence type="ECO:0000259" key="7">
    <source>
        <dbReference type="PROSITE" id="PS51675"/>
    </source>
</evidence>
<sequence>MDLETIIECDNETNIVNNSVCTVRLKRSQKKTNKIEEYRKKRKERRPEKRRERRRKKSEIRHKMLAAMTINERREFISNERREDKLQRIRIEENLVKSYNDGVVICVNCGFEDKMSDKELGSLAKQISMVYNGIKKNMYNMQLHLSHFNEEGVLAHKLKKFSCEKWMIHKHTEDFWHIYEAKSIVVLSPDAGQDLEDVETDKIYIIGGLVDNETRIQSMTLGLECRRLPLDKYPLCKKKVLTIPTVVNILAARLHGQAWVEAFEHFIPQNRLYKLPIV</sequence>
<reference evidence="8 9" key="1">
    <citation type="journal article" date="2012" name="Nucleic Acids Res.">
        <title>Sequencing of the smallest Apicomplexan genome from the human pathogen Babesia microti.</title>
        <authorList>
            <person name="Cornillot E."/>
            <person name="Hadj-Kaddour K."/>
            <person name="Dassouli A."/>
            <person name="Noel B."/>
            <person name="Ranwez V."/>
            <person name="Vacherie B."/>
            <person name="Augagneur Y."/>
            <person name="Bres V."/>
            <person name="Duclos A."/>
            <person name="Randazzo S."/>
            <person name="Carcy B."/>
            <person name="Debierre-Grockiego F."/>
            <person name="Delbecq S."/>
            <person name="Moubri-Menage K."/>
            <person name="Shams-Eldin H."/>
            <person name="Usmani-Brown S."/>
            <person name="Bringaud F."/>
            <person name="Wincker P."/>
            <person name="Vivares C.P."/>
            <person name="Schwarz R.T."/>
            <person name="Schetters T.P."/>
            <person name="Krause P.J."/>
            <person name="Gorenflot A."/>
            <person name="Berry V."/>
            <person name="Barbe V."/>
            <person name="Ben Mamoun C."/>
        </authorList>
    </citation>
    <scope>NUCLEOTIDE SEQUENCE [LARGE SCALE GENOMIC DNA]</scope>
    <source>
        <strain evidence="8 9">RI</strain>
    </source>
</reference>
<protein>
    <recommendedName>
        <fullName evidence="1">tRNA (guanine(9)-N(1))-methyltransferase</fullName>
        <ecNumber evidence="1">2.1.1.221</ecNumber>
    </recommendedName>
</protein>
<dbReference type="OrthoDB" id="278300at2759"/>
<evidence type="ECO:0000256" key="4">
    <source>
        <dbReference type="ARBA" id="ARBA00022691"/>
    </source>
</evidence>
<dbReference type="RefSeq" id="XP_012648522.1">
    <property type="nucleotide sequence ID" value="XM_012793068.1"/>
</dbReference>
<evidence type="ECO:0000256" key="5">
    <source>
        <dbReference type="ARBA" id="ARBA00048434"/>
    </source>
</evidence>
<dbReference type="AlphaFoldDB" id="I7I8Y8"/>
<keyword evidence="2 8" id="KW-0489">Methyltransferase</keyword>
<dbReference type="InterPro" id="IPR028564">
    <property type="entry name" value="MT_TRM10-typ"/>
</dbReference>
<reference evidence="8 9" key="2">
    <citation type="journal article" date="2013" name="PLoS ONE">
        <title>Whole genome mapping and re-organization of the nuclear and mitochondrial genomes of Babesia microti isolates.</title>
        <authorList>
            <person name="Cornillot E."/>
            <person name="Dassouli A."/>
            <person name="Garg A."/>
            <person name="Pachikara N."/>
            <person name="Randazzo S."/>
            <person name="Depoix D."/>
            <person name="Carcy B."/>
            <person name="Delbecq S."/>
            <person name="Frutos R."/>
            <person name="Silva J.C."/>
            <person name="Sutton R."/>
            <person name="Krause P.J."/>
            <person name="Mamoun C.B."/>
        </authorList>
    </citation>
    <scope>NUCLEOTIDE SEQUENCE [LARGE SCALE GENOMIC DNA]</scope>
    <source>
        <strain evidence="8 9">RI</strain>
    </source>
</reference>
<feature type="domain" description="SAM-dependent MTase TRM10-type" evidence="7">
    <location>
        <begin position="91"/>
        <end position="274"/>
    </location>
</feature>
<dbReference type="GO" id="GO:0005634">
    <property type="term" value="C:nucleus"/>
    <property type="evidence" value="ECO:0007669"/>
    <property type="project" value="TreeGrafter"/>
</dbReference>
<accession>I7I8Y8</accession>
<gene>
    <name evidence="8" type="ORF">BMR1_02g03815</name>
</gene>
<dbReference type="GO" id="GO:0052905">
    <property type="term" value="F:tRNA (guanosine(9)-N1)-methyltransferase activity"/>
    <property type="evidence" value="ECO:0007669"/>
    <property type="project" value="UniProtKB-EC"/>
</dbReference>
<dbReference type="EMBL" id="FO082872">
    <property type="protein sequence ID" value="CCF73913.1"/>
    <property type="molecule type" value="Genomic_DNA"/>
</dbReference>
<proteinExistence type="predicted"/>
<dbReference type="GO" id="GO:0000049">
    <property type="term" value="F:tRNA binding"/>
    <property type="evidence" value="ECO:0007669"/>
    <property type="project" value="TreeGrafter"/>
</dbReference>
<feature type="compositionally biased region" description="Basic and acidic residues" evidence="6">
    <location>
        <begin position="33"/>
        <end position="50"/>
    </location>
</feature>
<dbReference type="InterPro" id="IPR038459">
    <property type="entry name" value="MT_TRM10-typ_sf"/>
</dbReference>
<evidence type="ECO:0000256" key="3">
    <source>
        <dbReference type="ARBA" id="ARBA00022679"/>
    </source>
</evidence>
<dbReference type="Proteomes" id="UP000002899">
    <property type="component" value="Chromosome II"/>
</dbReference>
<dbReference type="InterPro" id="IPR007356">
    <property type="entry name" value="tRNA_m1G_MeTrfase_euk"/>
</dbReference>
<comment type="catalytic activity">
    <reaction evidence="5">
        <text>guanosine(9) in tRNA + S-adenosyl-L-methionine = N(1)-methylguanosine(9) in tRNA + S-adenosyl-L-homocysteine + H(+)</text>
        <dbReference type="Rhea" id="RHEA:43156"/>
        <dbReference type="Rhea" id="RHEA-COMP:10367"/>
        <dbReference type="Rhea" id="RHEA-COMP:10368"/>
        <dbReference type="ChEBI" id="CHEBI:15378"/>
        <dbReference type="ChEBI" id="CHEBI:57856"/>
        <dbReference type="ChEBI" id="CHEBI:59789"/>
        <dbReference type="ChEBI" id="CHEBI:73542"/>
        <dbReference type="ChEBI" id="CHEBI:74269"/>
        <dbReference type="EC" id="2.1.1.221"/>
    </reaction>
</comment>
<dbReference type="OMA" id="SYKKCLN"/>
<dbReference type="GO" id="GO:0002939">
    <property type="term" value="P:tRNA N1-guanine methylation"/>
    <property type="evidence" value="ECO:0007669"/>
    <property type="project" value="TreeGrafter"/>
</dbReference>
<dbReference type="EC" id="2.1.1.221" evidence="1"/>
<keyword evidence="3 8" id="KW-0808">Transferase</keyword>
<evidence type="ECO:0000256" key="1">
    <source>
        <dbReference type="ARBA" id="ARBA00012797"/>
    </source>
</evidence>
<name>I7I8Y8_BABMR</name>
<evidence type="ECO:0000313" key="8">
    <source>
        <dbReference type="EMBL" id="CCF73913.1"/>
    </source>
</evidence>
<evidence type="ECO:0000313" key="9">
    <source>
        <dbReference type="Proteomes" id="UP000002899"/>
    </source>
</evidence>
<dbReference type="VEuPathDB" id="PiroplasmaDB:BMR1_02g03815"/>
<dbReference type="CDD" id="cd18089">
    <property type="entry name" value="SPOUT_Trm10-like"/>
    <property type="match status" value="1"/>
</dbReference>
<keyword evidence="4" id="KW-0949">S-adenosyl-L-methionine</keyword>
<dbReference type="KEGG" id="bmic:BMR1_02g03815"/>
<evidence type="ECO:0000256" key="6">
    <source>
        <dbReference type="SAM" id="MobiDB-lite"/>
    </source>
</evidence>
<feature type="region of interest" description="Disordered" evidence="6">
    <location>
        <begin position="32"/>
        <end position="58"/>
    </location>
</feature>
<dbReference type="PROSITE" id="PS51675">
    <property type="entry name" value="SAM_MT_TRM10"/>
    <property type="match status" value="1"/>
</dbReference>
<evidence type="ECO:0000256" key="2">
    <source>
        <dbReference type="ARBA" id="ARBA00022603"/>
    </source>
</evidence>
<organism evidence="8 9">
    <name type="scientific">Babesia microti (strain RI)</name>
    <dbReference type="NCBI Taxonomy" id="1133968"/>
    <lineage>
        <taxon>Eukaryota</taxon>
        <taxon>Sar</taxon>
        <taxon>Alveolata</taxon>
        <taxon>Apicomplexa</taxon>
        <taxon>Aconoidasida</taxon>
        <taxon>Piroplasmida</taxon>
        <taxon>Babesiidae</taxon>
        <taxon>Babesia</taxon>
    </lineage>
</organism>
<dbReference type="GeneID" id="24424545"/>
<reference evidence="8 9" key="3">
    <citation type="journal article" date="2016" name="Sci. Rep.">
        <title>Genome-wide diversity and gene expression profiling of Babesia microti isolates identify polymorphic genes that mediate host-pathogen interactions.</title>
        <authorList>
            <person name="Silva J.C."/>
            <person name="Cornillot E."/>
            <person name="McCracken C."/>
            <person name="Usmani-Brown S."/>
            <person name="Dwivedi A."/>
            <person name="Ifeonu O.O."/>
            <person name="Crabtree J."/>
            <person name="Gotia H.T."/>
            <person name="Virji A.Z."/>
            <person name="Reynes C."/>
            <person name="Colinge J."/>
            <person name="Kumar V."/>
            <person name="Lawres L."/>
            <person name="Pazzi J.E."/>
            <person name="Pablo J.V."/>
            <person name="Hung C."/>
            <person name="Brancato J."/>
            <person name="Kumari P."/>
            <person name="Orvis J."/>
            <person name="Tretina K."/>
            <person name="Chibucos M."/>
            <person name="Ott S."/>
            <person name="Sadzewicz L."/>
            <person name="Sengamalay N."/>
            <person name="Shetty A.C."/>
            <person name="Su Q."/>
            <person name="Tallon L."/>
            <person name="Fraser C.M."/>
            <person name="Frutos R."/>
            <person name="Molina D.M."/>
            <person name="Krause P.J."/>
            <person name="Ben Mamoun C."/>
        </authorList>
    </citation>
    <scope>NUCLEOTIDE SEQUENCE [LARGE SCALE GENOMIC DNA]</scope>
    <source>
        <strain evidence="8 9">RI</strain>
    </source>
</reference>
<dbReference type="PANTHER" id="PTHR13563:SF13">
    <property type="entry name" value="TRNA METHYLTRANSFERASE 10 HOMOLOG A"/>
    <property type="match status" value="1"/>
</dbReference>